<evidence type="ECO:0000313" key="3">
    <source>
        <dbReference type="Proteomes" id="UP000324015"/>
    </source>
</evidence>
<dbReference type="EMBL" id="CP029191">
    <property type="protein sequence ID" value="QES40089.1"/>
    <property type="molecule type" value="Genomic_DNA"/>
</dbReference>
<gene>
    <name evidence="2" type="ORF">DEJ49_03050</name>
</gene>
<name>A0A5P2CH14_STRVZ</name>
<evidence type="ECO:0000256" key="1">
    <source>
        <dbReference type="SAM" id="MobiDB-lite"/>
    </source>
</evidence>
<evidence type="ECO:0000313" key="2">
    <source>
        <dbReference type="EMBL" id="QES40089.1"/>
    </source>
</evidence>
<dbReference type="PANTHER" id="PTHR36221">
    <property type="entry name" value="DUF742 DOMAIN-CONTAINING PROTEIN"/>
    <property type="match status" value="1"/>
</dbReference>
<dbReference type="AlphaFoldDB" id="A0A5P2CH14"/>
<organism evidence="2 3">
    <name type="scientific">Streptomyces venezuelae</name>
    <dbReference type="NCBI Taxonomy" id="54571"/>
    <lineage>
        <taxon>Bacteria</taxon>
        <taxon>Bacillati</taxon>
        <taxon>Actinomycetota</taxon>
        <taxon>Actinomycetes</taxon>
        <taxon>Kitasatosporales</taxon>
        <taxon>Streptomycetaceae</taxon>
        <taxon>Streptomyces</taxon>
    </lineage>
</organism>
<dbReference type="InterPro" id="IPR007995">
    <property type="entry name" value="DUF742"/>
</dbReference>
<dbReference type="Pfam" id="PF05331">
    <property type="entry name" value="DUF742"/>
    <property type="match status" value="1"/>
</dbReference>
<feature type="region of interest" description="Disordered" evidence="1">
    <location>
        <begin position="1"/>
        <end position="28"/>
    </location>
</feature>
<dbReference type="PANTHER" id="PTHR36221:SF1">
    <property type="entry name" value="DUF742 DOMAIN-CONTAINING PROTEIN"/>
    <property type="match status" value="1"/>
</dbReference>
<proteinExistence type="predicted"/>
<dbReference type="RefSeq" id="WP_150182257.1">
    <property type="nucleotide sequence ID" value="NZ_CP029191.1"/>
</dbReference>
<accession>A0A5P2CH14</accession>
<reference evidence="2 3" key="1">
    <citation type="submission" date="2018-05" db="EMBL/GenBank/DDBJ databases">
        <title>Streptomyces venezuelae.</title>
        <authorList>
            <person name="Kim W."/>
            <person name="Lee N."/>
            <person name="Cho B.-K."/>
        </authorList>
    </citation>
    <scope>NUCLEOTIDE SEQUENCE [LARGE SCALE GENOMIC DNA]</scope>
    <source>
        <strain evidence="2 3">ATCC 14585</strain>
    </source>
</reference>
<protein>
    <submittedName>
        <fullName evidence="2">DUF742 domain-containing protein</fullName>
    </submittedName>
</protein>
<sequence>MTALRTPHPPRPAFPNTRGTNETARRPTGLCHTWRQTGHRTRPRYQLAVEALVLTTADEASLAEQPDGHRRIARLCREVTSVAEVSALLRLPLGTTRVLLADLTETGVVDIQPLAAQTTDGTPDTPLLERVLAGLLAL</sequence>
<dbReference type="Proteomes" id="UP000324015">
    <property type="component" value="Chromosome"/>
</dbReference>